<protein>
    <submittedName>
        <fullName evidence="1">2-dehydro-3-deoxygalactonokinase</fullName>
    </submittedName>
</protein>
<gene>
    <name evidence="1" type="ORF">ACFFJP_15540</name>
</gene>
<dbReference type="EMBL" id="JBHLXP010000004">
    <property type="protein sequence ID" value="MFC0049711.1"/>
    <property type="molecule type" value="Genomic_DNA"/>
</dbReference>
<comment type="caution">
    <text evidence="1">The sequence shown here is derived from an EMBL/GenBank/DDBJ whole genome shotgun (WGS) entry which is preliminary data.</text>
</comment>
<dbReference type="RefSeq" id="WP_377246091.1">
    <property type="nucleotide sequence ID" value="NZ_JBHLXP010000004.1"/>
</dbReference>
<name>A0ABV6BFQ7_9GAMM</name>
<organism evidence="1 2">
    <name type="scientific">Rheinheimera tilapiae</name>
    <dbReference type="NCBI Taxonomy" id="875043"/>
    <lineage>
        <taxon>Bacteria</taxon>
        <taxon>Pseudomonadati</taxon>
        <taxon>Pseudomonadota</taxon>
        <taxon>Gammaproteobacteria</taxon>
        <taxon>Chromatiales</taxon>
        <taxon>Chromatiaceae</taxon>
        <taxon>Rheinheimera</taxon>
    </lineage>
</organism>
<evidence type="ECO:0000313" key="2">
    <source>
        <dbReference type="Proteomes" id="UP001589813"/>
    </source>
</evidence>
<keyword evidence="2" id="KW-1185">Reference proteome</keyword>
<dbReference type="Gene3D" id="3.30.420.310">
    <property type="entry name" value="2-keto-3-deoxy-galactonokinase, C-terminal domain"/>
    <property type="match status" value="1"/>
</dbReference>
<dbReference type="InterPro" id="IPR042257">
    <property type="entry name" value="DGOK_C"/>
</dbReference>
<accession>A0ABV6BFQ7</accession>
<dbReference type="Pfam" id="PF05035">
    <property type="entry name" value="DGOK"/>
    <property type="match status" value="1"/>
</dbReference>
<proteinExistence type="predicted"/>
<evidence type="ECO:0000313" key="1">
    <source>
        <dbReference type="EMBL" id="MFC0049711.1"/>
    </source>
</evidence>
<reference evidence="1 2" key="1">
    <citation type="submission" date="2024-09" db="EMBL/GenBank/DDBJ databases">
        <authorList>
            <person name="Sun Q."/>
            <person name="Mori K."/>
        </authorList>
    </citation>
    <scope>NUCLEOTIDE SEQUENCE [LARGE SCALE GENOMIC DNA]</scope>
    <source>
        <strain evidence="1 2">KCTC 23315</strain>
    </source>
</reference>
<dbReference type="Proteomes" id="UP001589813">
    <property type="component" value="Unassembled WGS sequence"/>
</dbReference>
<dbReference type="InterPro" id="IPR007729">
    <property type="entry name" value="DGOK"/>
</dbReference>
<dbReference type="Gene3D" id="3.30.420.300">
    <property type="entry name" value="2-keto-3-deoxy-galactonokinase, substrate binding domain"/>
    <property type="match status" value="1"/>
</dbReference>
<dbReference type="InterPro" id="IPR042258">
    <property type="entry name" value="DGOK_N"/>
</dbReference>
<sequence>MTEPAFIAIDWGASQLKAFLCQPDGVQPKVLASASGPGVAAARGQFRVTLLEAVGDWLRQDPALVVYMAGHITSSLGWYQTRYLNTPCLPQALLPELVQGQCPDMALWLSTGLRCALPEGGHDVMRGEEVQLLGLLQLAPELRFGRRLVCLPGTHTKWVWLEDGQIRHFRTSMTGELYALLTQHSVLLQQAENSGDFCTESFIRGCQQMRGTAGLHWLHQLFTVRTEQLFSGLTPQQASAYLSGILVGADVQGWQVNEPCASEDCDVVLAGNSQLNFCYREALQLAGFKVRTFDITDATLAGFGWLAREQRCAGIVAAQVVSDGVCQLG</sequence>